<dbReference type="Proteomes" id="UP000782241">
    <property type="component" value="Unassembled WGS sequence"/>
</dbReference>
<feature type="region of interest" description="Disordered" evidence="17">
    <location>
        <begin position="798"/>
        <end position="828"/>
    </location>
</feature>
<sequence length="993" mass="110397">MASGYGMNGGVGRCFPFWQEVMGCYVVNTSAADDSGKKKCGLVLEDYYECLHHKKEHARALAMQAAYARTESATARDDAPSVKQIRSLGLIDKEEDTKKRHHNMPSFQGIEVAIVTQPDDKKLPEFPLSDVSSQPTLHSNSEVPPPDDSDSTCLRSDVQRAQKASPRISVYIPSNPGSQFGIDYTFHQEIPPSRYFYFKIFMNGRNVANCGVNPLRNSVGCITRALCEPSARWKYKEDGVLLMRDGIEARCFSFLPSTNQSVAEDGGLIELQVYRAKGRKRRIPVIESHRGQEAYGIGSPSGGLLDSPEEACFYDWILTDSKESPFVSFRFHYRSLSNLRQLSLAPDSTELEEFSARVSAATCVRPDDSNLLKEQSNTSARPLPEIPTKKYVVNQDLESYILVATTSNLSVIQEEVEDDEGNITSSFPARSDSLRGAKPIALEQYGCEEVIECQTSFALKNSLVVNSEHRHVIHQRAISVVLEDATRMEEQDQAGDTSDAVSIVAEAERSFKTGWRLSESWLRFLGGNRARPHELMSRRSEAALQDLLKDNSRSTGRHTSPGKRAMTQPTGRQDIIQSSRGTGSASNSDFAMDEEDKLFINAAQQVWHSPSVEQIADSLRVALMTTATNELLSPEYRPHILLLCEAYGTRHSKIAKLEHQLKQETDRHTSIKEHWMIQEARYKAEVKRLEMFIHRTSGTGMEAVALARAGSLIRGKMPDPTAGDRTTTERSTVNEGTDTLGGSSETVLQPEKTALVLDEALPKRQGTVLSRTRTIDTSNEISLSRGFRNLDNSKKKAINGTRRRKPREVDEEGALQQQDRAERRSQSAYALSIGPSACDIVDTAPHEDCVNEKRDSAGRPAAEESHEAEIGDGSHDQQNSVSTAHMHEHKHEQEPDRTSDQNYTRHHRRQFSFVPGDDRTAVRLGGTRAVVSENTPVSEDQTIQVPSVGAGSAAVPFSRENRRSRSAEWIRRPGRRRPDTDKSPGAANLTGAR</sequence>
<evidence type="ECO:0000256" key="7">
    <source>
        <dbReference type="ARBA" id="ARBA00022448"/>
    </source>
</evidence>
<evidence type="ECO:0000256" key="6">
    <source>
        <dbReference type="ARBA" id="ARBA00013482"/>
    </source>
</evidence>
<evidence type="ECO:0000256" key="11">
    <source>
        <dbReference type="ARBA" id="ARBA00023128"/>
    </source>
</evidence>
<comment type="subcellular location">
    <subcellularLocation>
        <location evidence="3">Mitochondrion inner membrane</location>
        <topology evidence="3">Peripheral membrane protein</topology>
    </subcellularLocation>
    <subcellularLocation>
        <location evidence="2">Mitochondrion intermembrane space</location>
    </subcellularLocation>
</comment>
<dbReference type="GO" id="GO:0032981">
    <property type="term" value="P:mitochondrial respiratory chain complex I assembly"/>
    <property type="evidence" value="ECO:0007669"/>
    <property type="project" value="TreeGrafter"/>
</dbReference>
<reference evidence="18" key="1">
    <citation type="submission" date="2021-04" db="EMBL/GenBank/DDBJ databases">
        <title>Draft genome of Fusarium avenaceum strain F156N33, isolated from an atmospheric sample in Virginia.</title>
        <authorList>
            <person name="Yang S."/>
            <person name="Vinatzer B.A."/>
            <person name="Coleman J."/>
        </authorList>
    </citation>
    <scope>NUCLEOTIDE SEQUENCE</scope>
    <source>
        <strain evidence="18">F156N33</strain>
    </source>
</reference>
<evidence type="ECO:0000313" key="18">
    <source>
        <dbReference type="EMBL" id="KAG5662339.1"/>
    </source>
</evidence>
<keyword evidence="19" id="KW-1185">Reference proteome</keyword>
<evidence type="ECO:0000256" key="15">
    <source>
        <dbReference type="ARBA" id="ARBA00032739"/>
    </source>
</evidence>
<keyword evidence="11" id="KW-0496">Mitochondrion</keyword>
<accession>A0A9P7KUL5</accession>
<evidence type="ECO:0000256" key="9">
    <source>
        <dbReference type="ARBA" id="ARBA00022792"/>
    </source>
</evidence>
<comment type="subunit">
    <text evidence="5">Mammalian complex I is composed of 45 different subunits. This is a component of the iron-sulfur (IP) fragment of the enzyme.</text>
</comment>
<feature type="disulfide bond" evidence="16">
    <location>
        <begin position="24"/>
        <end position="40"/>
    </location>
</feature>
<dbReference type="AlphaFoldDB" id="A0A9P7KUL5"/>
<feature type="compositionally biased region" description="Basic and acidic residues" evidence="17">
    <location>
        <begin position="959"/>
        <end position="982"/>
    </location>
</feature>
<keyword evidence="8" id="KW-0679">Respiratory chain</keyword>
<evidence type="ECO:0000256" key="13">
    <source>
        <dbReference type="ARBA" id="ARBA00023157"/>
    </source>
</evidence>
<evidence type="ECO:0000256" key="4">
    <source>
        <dbReference type="ARBA" id="ARBA00007372"/>
    </source>
</evidence>
<dbReference type="GO" id="GO:0005743">
    <property type="term" value="C:mitochondrial inner membrane"/>
    <property type="evidence" value="ECO:0007669"/>
    <property type="project" value="UniProtKB-SubCell"/>
</dbReference>
<evidence type="ECO:0000256" key="10">
    <source>
        <dbReference type="ARBA" id="ARBA00022982"/>
    </source>
</evidence>
<evidence type="ECO:0000256" key="5">
    <source>
        <dbReference type="ARBA" id="ARBA00011261"/>
    </source>
</evidence>
<feature type="compositionally biased region" description="Polar residues" evidence="17">
    <location>
        <begin position="729"/>
        <end position="745"/>
    </location>
</feature>
<evidence type="ECO:0000313" key="19">
    <source>
        <dbReference type="Proteomes" id="UP000782241"/>
    </source>
</evidence>
<gene>
    <name evidence="18" type="ORF">KAF25_004757</name>
</gene>
<feature type="disulfide bond" evidence="16">
    <location>
        <begin position="14"/>
        <end position="50"/>
    </location>
</feature>
<keyword evidence="10" id="KW-0249">Electron transport</keyword>
<name>A0A9P7KUL5_9HYPO</name>
<feature type="compositionally biased region" description="Basic and acidic residues" evidence="17">
    <location>
        <begin position="849"/>
        <end position="875"/>
    </location>
</feature>
<evidence type="ECO:0000256" key="8">
    <source>
        <dbReference type="ARBA" id="ARBA00022660"/>
    </source>
</evidence>
<feature type="compositionally biased region" description="Basic and acidic residues" evidence="17">
    <location>
        <begin position="885"/>
        <end position="899"/>
    </location>
</feature>
<dbReference type="GO" id="GO:0005758">
    <property type="term" value="C:mitochondrial intermembrane space"/>
    <property type="evidence" value="ECO:0007669"/>
    <property type="project" value="UniProtKB-SubCell"/>
</dbReference>
<dbReference type="EMBL" id="JAGPUO010000005">
    <property type="protein sequence ID" value="KAG5662339.1"/>
    <property type="molecule type" value="Genomic_DNA"/>
</dbReference>
<keyword evidence="12" id="KW-0472">Membrane</keyword>
<evidence type="ECO:0000256" key="14">
    <source>
        <dbReference type="ARBA" id="ARBA00031222"/>
    </source>
</evidence>
<dbReference type="PANTHER" id="PTHR15224:SF1">
    <property type="entry name" value="NADH DEHYDROGENASE [UBIQUINONE] IRON-SULFUR PROTEIN 5"/>
    <property type="match status" value="1"/>
</dbReference>
<keyword evidence="13 16" id="KW-1015">Disulfide bond</keyword>
<feature type="region of interest" description="Disordered" evidence="17">
    <location>
        <begin position="123"/>
        <end position="158"/>
    </location>
</feature>
<evidence type="ECO:0000256" key="3">
    <source>
        <dbReference type="ARBA" id="ARBA00004637"/>
    </source>
</evidence>
<dbReference type="CDD" id="cd24141">
    <property type="entry name" value="NDUFS5-like"/>
    <property type="match status" value="1"/>
</dbReference>
<evidence type="ECO:0000256" key="16">
    <source>
        <dbReference type="PIRSR" id="PIRSR619342-50"/>
    </source>
</evidence>
<feature type="compositionally biased region" description="Polar residues" evidence="17">
    <location>
        <begin position="130"/>
        <end position="142"/>
    </location>
</feature>
<keyword evidence="9" id="KW-0999">Mitochondrion inner membrane</keyword>
<evidence type="ECO:0000256" key="17">
    <source>
        <dbReference type="SAM" id="MobiDB-lite"/>
    </source>
</evidence>
<comment type="function">
    <text evidence="1">Accessory subunit of the mitochondrial membrane respiratory chain NADH dehydrogenase (Complex I), that is believed not to be involved in catalysis. Complex I functions in the transfer of electrons from NADH to the respiratory chain. The immediate electron acceptor for the enzyme is believed to be ubiquinone.</text>
</comment>
<organism evidence="18 19">
    <name type="scientific">Fusarium avenaceum</name>
    <dbReference type="NCBI Taxonomy" id="40199"/>
    <lineage>
        <taxon>Eukaryota</taxon>
        <taxon>Fungi</taxon>
        <taxon>Dikarya</taxon>
        <taxon>Ascomycota</taxon>
        <taxon>Pezizomycotina</taxon>
        <taxon>Sordariomycetes</taxon>
        <taxon>Hypocreomycetidae</taxon>
        <taxon>Hypocreales</taxon>
        <taxon>Nectriaceae</taxon>
        <taxon>Fusarium</taxon>
        <taxon>Fusarium tricinctum species complex</taxon>
    </lineage>
</organism>
<comment type="caution">
    <text evidence="18">The sequence shown here is derived from an EMBL/GenBank/DDBJ whole genome shotgun (WGS) entry which is preliminary data.</text>
</comment>
<comment type="similarity">
    <text evidence="4">Belongs to the complex I NDUFS5 subunit family.</text>
</comment>
<keyword evidence="7" id="KW-0813">Transport</keyword>
<proteinExistence type="inferred from homology"/>
<feature type="compositionally biased region" description="Polar residues" evidence="17">
    <location>
        <begin position="567"/>
        <end position="589"/>
    </location>
</feature>
<feature type="region of interest" description="Disordered" evidence="17">
    <location>
        <begin position="549"/>
        <end position="589"/>
    </location>
</feature>
<feature type="region of interest" description="Disordered" evidence="17">
    <location>
        <begin position="715"/>
        <end position="745"/>
    </location>
</feature>
<evidence type="ECO:0000256" key="1">
    <source>
        <dbReference type="ARBA" id="ARBA00003195"/>
    </source>
</evidence>
<dbReference type="InterPro" id="IPR019342">
    <property type="entry name" value="NADH_UbQ_OxRdtase_FeS-su5"/>
</dbReference>
<protein>
    <recommendedName>
        <fullName evidence="6">NADH dehydrogenase [ubiquinone] iron-sulfur protein 5</fullName>
    </recommendedName>
    <alternativeName>
        <fullName evidence="14">Complex I-15 kDa</fullName>
    </alternativeName>
    <alternativeName>
        <fullName evidence="15">NADH-ubiquinone oxidoreductase 15 kDa subunit</fullName>
    </alternativeName>
</protein>
<feature type="region of interest" description="Disordered" evidence="17">
    <location>
        <begin position="849"/>
        <end position="993"/>
    </location>
</feature>
<dbReference type="PANTHER" id="PTHR15224">
    <property type="entry name" value="NADH DEHYDROGENASE [UBIQUINONE] IRON-SULFUR PROTEIN 5"/>
    <property type="match status" value="1"/>
</dbReference>
<evidence type="ECO:0000256" key="2">
    <source>
        <dbReference type="ARBA" id="ARBA00004569"/>
    </source>
</evidence>
<feature type="compositionally biased region" description="Polar residues" evidence="17">
    <location>
        <begin position="932"/>
        <end position="945"/>
    </location>
</feature>
<evidence type="ECO:0000256" key="12">
    <source>
        <dbReference type="ARBA" id="ARBA00023136"/>
    </source>
</evidence>